<keyword evidence="3" id="KW-1185">Reference proteome</keyword>
<keyword evidence="1" id="KW-0812">Transmembrane</keyword>
<accession>A0A2H9TIR4</accession>
<proteinExistence type="predicted"/>
<sequence length="368" mass="42161">MMRDVIVEGLWTIATIISISINFHLLGIVLERPENPRESTAPLSRFPVPAVPAKQARDNTTDALVSASSLAFSPKDLEGLPKFTGMLSHVVLEVGEGKDEEEKIKRLFEYWSKFPPCLLASNPTNWSQSEITFSMLLRGTREAKKVEQLKQLFNTLPKTVRACFKTFEILQAGLPDLKNNRLETLRDDSRKLFSAIMLNSIKLEKPNHALYISADCVPIQPNWLNLVDYRTRPPNEPFWMQGSVFRGQRSEWTRNMASFLHLSRYSIYNLDDAAFRTWYLHSVVPYTREVPIPLYDFGRWDMDLAHYLADVGRSVDYQMAASKFRLTNTILNQWNVTINIPEIISREPDVAIACGIVPELIKQVLETQ</sequence>
<keyword evidence="1" id="KW-1133">Transmembrane helix</keyword>
<evidence type="ECO:0008006" key="4">
    <source>
        <dbReference type="Google" id="ProtNLM"/>
    </source>
</evidence>
<evidence type="ECO:0000313" key="3">
    <source>
        <dbReference type="Proteomes" id="UP000240830"/>
    </source>
</evidence>
<dbReference type="AlphaFoldDB" id="A0A2H9TIR4"/>
<comment type="caution">
    <text evidence="2">The sequence shown here is derived from an EMBL/GenBank/DDBJ whole genome shotgun (WGS) entry which is preliminary data.</text>
</comment>
<reference evidence="2 3" key="1">
    <citation type="submission" date="2016-10" db="EMBL/GenBank/DDBJ databases">
        <title>The genome of Paramicrosporidium saccamoebae is the missing link in understanding Cryptomycota and Microsporidia evolution.</title>
        <authorList>
            <person name="Quandt C.A."/>
            <person name="Beaudet D."/>
            <person name="Corsaro D."/>
            <person name="Michel R."/>
            <person name="Corradi N."/>
            <person name="James T."/>
        </authorList>
    </citation>
    <scope>NUCLEOTIDE SEQUENCE [LARGE SCALE GENOMIC DNA]</scope>
    <source>
        <strain evidence="2 3">KSL3</strain>
    </source>
</reference>
<dbReference type="OrthoDB" id="540503at2759"/>
<dbReference type="Proteomes" id="UP000240830">
    <property type="component" value="Unassembled WGS sequence"/>
</dbReference>
<dbReference type="EMBL" id="MTSL01000168">
    <property type="protein sequence ID" value="PJF17649.1"/>
    <property type="molecule type" value="Genomic_DNA"/>
</dbReference>
<evidence type="ECO:0000256" key="1">
    <source>
        <dbReference type="SAM" id="Phobius"/>
    </source>
</evidence>
<keyword evidence="1" id="KW-0472">Membrane</keyword>
<gene>
    <name evidence="2" type="ORF">PSACC_02543</name>
</gene>
<organism evidence="2 3">
    <name type="scientific">Paramicrosporidium saccamoebae</name>
    <dbReference type="NCBI Taxonomy" id="1246581"/>
    <lineage>
        <taxon>Eukaryota</taxon>
        <taxon>Fungi</taxon>
        <taxon>Fungi incertae sedis</taxon>
        <taxon>Cryptomycota</taxon>
        <taxon>Cryptomycota incertae sedis</taxon>
        <taxon>Paramicrosporidium</taxon>
    </lineage>
</organism>
<feature type="transmembrane region" description="Helical" evidence="1">
    <location>
        <begin position="9"/>
        <end position="30"/>
    </location>
</feature>
<evidence type="ECO:0000313" key="2">
    <source>
        <dbReference type="EMBL" id="PJF17649.1"/>
    </source>
</evidence>
<name>A0A2H9TIR4_9FUNG</name>
<protein>
    <recommendedName>
        <fullName evidence="4">Nucleotide-diphospho-sugar transferase domain-containing protein</fullName>
    </recommendedName>
</protein>